<dbReference type="Gene3D" id="2.70.98.10">
    <property type="match status" value="1"/>
</dbReference>
<dbReference type="GO" id="GO:0004034">
    <property type="term" value="F:aldose 1-epimerase activity"/>
    <property type="evidence" value="ECO:0007669"/>
    <property type="project" value="UniProtKB-EC"/>
</dbReference>
<dbReference type="InterPro" id="IPR008183">
    <property type="entry name" value="Aldose_1/G6P_1-epimerase"/>
</dbReference>
<dbReference type="InterPro" id="IPR011013">
    <property type="entry name" value="Gal_mutarotase_sf_dom"/>
</dbReference>
<dbReference type="CDD" id="cd09019">
    <property type="entry name" value="galactose_mutarotase_like"/>
    <property type="match status" value="1"/>
</dbReference>
<dbReference type="RefSeq" id="WP_237485734.1">
    <property type="nucleotide sequence ID" value="NZ_CAKLCM010000003.1"/>
</dbReference>
<keyword evidence="7" id="KW-1185">Reference proteome</keyword>
<sequence length="341" mass="37981">MTKVENSNVQPWGNYQLISLTNNKGSQVDVSDLGATIVNFYVTNSYEERINIVLGYDKPSNYIQGRAYLGCVVGPWANRIANGKFRLDGHVVQLETNEGTNHLHGGKANIGAKCWEITEVTCHSVKLICSTLDGEAGYPCDIDFTVEYKLGEDNGLAITYSAIPSGITPINMTQHAYFNLDGSGTIENHSITLNSDRYLHIDEKALPTRIEPVDATPFDLRTPTIIANNLHQDHPQLISANGFDHCWVLDGNIKSRCASLTSNLSGLTLDVYTDQSGIQFYSGNFLNGEKGRMGQVYNRRAALCLETQCYPNQVNMPSRDDCLYDGNRIYQHKVIYRIKNQ</sequence>
<dbReference type="PANTHER" id="PTHR10091">
    <property type="entry name" value="ALDOSE-1-EPIMERASE"/>
    <property type="match status" value="1"/>
</dbReference>
<dbReference type="InterPro" id="IPR015443">
    <property type="entry name" value="Aldose_1-epimerase"/>
</dbReference>
<dbReference type="NCBIfam" id="NF008277">
    <property type="entry name" value="PRK11055.1"/>
    <property type="match status" value="1"/>
</dbReference>
<dbReference type="InterPro" id="IPR047215">
    <property type="entry name" value="Galactose_mutarotase-like"/>
</dbReference>
<proteinExistence type="inferred from homology"/>
<comment type="similarity">
    <text evidence="2 5">Belongs to the aldose epimerase family.</text>
</comment>
<accession>A0ABM8ZL55</accession>
<gene>
    <name evidence="6" type="primary">galM_2</name>
    <name evidence="6" type="ORF">VHP8226_02862</name>
</gene>
<dbReference type="Proteomes" id="UP000838160">
    <property type="component" value="Unassembled WGS sequence"/>
</dbReference>
<organism evidence="6 7">
    <name type="scientific">Vibrio hippocampi</name>
    <dbReference type="NCBI Taxonomy" id="654686"/>
    <lineage>
        <taxon>Bacteria</taxon>
        <taxon>Pseudomonadati</taxon>
        <taxon>Pseudomonadota</taxon>
        <taxon>Gammaproteobacteria</taxon>
        <taxon>Vibrionales</taxon>
        <taxon>Vibrionaceae</taxon>
        <taxon>Vibrio</taxon>
    </lineage>
</organism>
<comment type="catalytic activity">
    <reaction evidence="5">
        <text>alpha-D-glucose = beta-D-glucose</text>
        <dbReference type="Rhea" id="RHEA:10264"/>
        <dbReference type="ChEBI" id="CHEBI:15903"/>
        <dbReference type="ChEBI" id="CHEBI:17925"/>
        <dbReference type="EC" id="5.1.3.3"/>
    </reaction>
</comment>
<comment type="pathway">
    <text evidence="1 5">Carbohydrate metabolism; hexose metabolism.</text>
</comment>
<dbReference type="Pfam" id="PF01263">
    <property type="entry name" value="Aldose_epim"/>
    <property type="match status" value="1"/>
</dbReference>
<evidence type="ECO:0000256" key="1">
    <source>
        <dbReference type="ARBA" id="ARBA00005028"/>
    </source>
</evidence>
<keyword evidence="3 5" id="KW-0413">Isomerase</keyword>
<dbReference type="EC" id="5.1.3.3" evidence="5"/>
<dbReference type="InterPro" id="IPR014718">
    <property type="entry name" value="GH-type_carb-bd"/>
</dbReference>
<keyword evidence="4 5" id="KW-0119">Carbohydrate metabolism</keyword>
<evidence type="ECO:0000313" key="7">
    <source>
        <dbReference type="Proteomes" id="UP000838160"/>
    </source>
</evidence>
<reference evidence="6" key="1">
    <citation type="submission" date="2021-12" db="EMBL/GenBank/DDBJ databases">
        <authorList>
            <person name="Rodrigo-Torres L."/>
            <person name="Arahal R. D."/>
            <person name="Lucena T."/>
        </authorList>
    </citation>
    <scope>NUCLEOTIDE SEQUENCE</scope>
    <source>
        <strain evidence="6">CECT 8226</strain>
    </source>
</reference>
<dbReference type="EMBL" id="CAKLCM010000003">
    <property type="protein sequence ID" value="CAH0528835.1"/>
    <property type="molecule type" value="Genomic_DNA"/>
</dbReference>
<comment type="caution">
    <text evidence="6">The sequence shown here is derived from an EMBL/GenBank/DDBJ whole genome shotgun (WGS) entry which is preliminary data.</text>
</comment>
<dbReference type="PIRSF" id="PIRSF005096">
    <property type="entry name" value="GALM"/>
    <property type="match status" value="1"/>
</dbReference>
<dbReference type="SUPFAM" id="SSF74650">
    <property type="entry name" value="Galactose mutarotase-like"/>
    <property type="match status" value="1"/>
</dbReference>
<evidence type="ECO:0000256" key="5">
    <source>
        <dbReference type="PIRNR" id="PIRNR005096"/>
    </source>
</evidence>
<dbReference type="PANTHER" id="PTHR10091:SF0">
    <property type="entry name" value="GALACTOSE MUTAROTASE"/>
    <property type="match status" value="1"/>
</dbReference>
<name>A0ABM8ZL55_9VIBR</name>
<evidence type="ECO:0000256" key="4">
    <source>
        <dbReference type="ARBA" id="ARBA00023277"/>
    </source>
</evidence>
<evidence type="ECO:0000313" key="6">
    <source>
        <dbReference type="EMBL" id="CAH0528835.1"/>
    </source>
</evidence>
<evidence type="ECO:0000256" key="2">
    <source>
        <dbReference type="ARBA" id="ARBA00006206"/>
    </source>
</evidence>
<evidence type="ECO:0000256" key="3">
    <source>
        <dbReference type="ARBA" id="ARBA00023235"/>
    </source>
</evidence>
<protein>
    <recommendedName>
        <fullName evidence="5">Aldose 1-epimerase</fullName>
        <ecNumber evidence="5">5.1.3.3</ecNumber>
    </recommendedName>
</protein>